<keyword evidence="1" id="KW-0472">Membrane</keyword>
<reference evidence="2 3" key="1">
    <citation type="journal article" date="2019" name="Int. J. Syst. Evol. Microbiol.">
        <title>The Global Catalogue of Microorganisms (GCM) 10K type strain sequencing project: providing services to taxonomists for standard genome sequencing and annotation.</title>
        <authorList>
            <consortium name="The Broad Institute Genomics Platform"/>
            <consortium name="The Broad Institute Genome Sequencing Center for Infectious Disease"/>
            <person name="Wu L."/>
            <person name="Ma J."/>
        </authorList>
    </citation>
    <scope>NUCLEOTIDE SEQUENCE [LARGE SCALE GENOMIC DNA]</scope>
    <source>
        <strain evidence="2 3">JCM 19585</strain>
    </source>
</reference>
<keyword evidence="1" id="KW-1133">Transmembrane helix</keyword>
<feature type="transmembrane region" description="Helical" evidence="1">
    <location>
        <begin position="513"/>
        <end position="535"/>
    </location>
</feature>
<accession>A0A830FBV6</accession>
<dbReference type="OrthoDB" id="313199at2157"/>
<feature type="transmembrane region" description="Helical" evidence="1">
    <location>
        <begin position="205"/>
        <end position="223"/>
    </location>
</feature>
<dbReference type="PANTHER" id="PTHR10790">
    <property type="entry name" value="TPR-DOMAIN CONTAINING PROTEIN"/>
    <property type="match status" value="1"/>
</dbReference>
<evidence type="ECO:0000256" key="1">
    <source>
        <dbReference type="SAM" id="Phobius"/>
    </source>
</evidence>
<feature type="transmembrane region" description="Helical" evidence="1">
    <location>
        <begin position="586"/>
        <end position="606"/>
    </location>
</feature>
<feature type="transmembrane region" description="Helical" evidence="1">
    <location>
        <begin position="60"/>
        <end position="79"/>
    </location>
</feature>
<keyword evidence="3" id="KW-1185">Reference proteome</keyword>
<evidence type="ECO:0000313" key="3">
    <source>
        <dbReference type="Proteomes" id="UP000628840"/>
    </source>
</evidence>
<gene>
    <name evidence="2" type="ORF">GCM10009037_23630</name>
</gene>
<evidence type="ECO:0008006" key="4">
    <source>
        <dbReference type="Google" id="ProtNLM"/>
    </source>
</evidence>
<dbReference type="RefSeq" id="WP_188883944.1">
    <property type="nucleotide sequence ID" value="NZ_BMPF01000003.1"/>
</dbReference>
<dbReference type="PANTHER" id="PTHR10790:SF51">
    <property type="entry name" value="TETRATRICOPEPTIDE REPEAT PROTEIN"/>
    <property type="match status" value="1"/>
</dbReference>
<keyword evidence="1" id="KW-0812">Transmembrane</keyword>
<feature type="transmembrane region" description="Helical" evidence="1">
    <location>
        <begin position="439"/>
        <end position="459"/>
    </location>
</feature>
<organism evidence="2 3">
    <name type="scientific">Halarchaeum grantii</name>
    <dbReference type="NCBI Taxonomy" id="1193105"/>
    <lineage>
        <taxon>Archaea</taxon>
        <taxon>Methanobacteriati</taxon>
        <taxon>Methanobacteriota</taxon>
        <taxon>Stenosarchaea group</taxon>
        <taxon>Halobacteria</taxon>
        <taxon>Halobacteriales</taxon>
        <taxon>Halobacteriaceae</taxon>
    </lineage>
</organism>
<feature type="transmembrane region" description="Helical" evidence="1">
    <location>
        <begin position="173"/>
        <end position="193"/>
    </location>
</feature>
<feature type="transmembrane region" description="Helical" evidence="1">
    <location>
        <begin position="91"/>
        <end position="111"/>
    </location>
</feature>
<dbReference type="NCBIfam" id="TIGR03662">
    <property type="entry name" value="Chlor_Arch_YYY"/>
    <property type="match status" value="1"/>
</dbReference>
<dbReference type="InterPro" id="IPR018746">
    <property type="entry name" value="DUF2298"/>
</dbReference>
<feature type="transmembrane region" description="Helical" evidence="1">
    <location>
        <begin position="6"/>
        <end position="24"/>
    </location>
</feature>
<sequence>MQYGLVGLWWLVFAALLLVGVPLASRLYPGAPERGVAVALPLSLVALLLGTYWVGQLAFGPPAVALVALALVGLSASVASREAFSFPRRAYAEALVVFTLAFGLLLAIRAVDAGAVPGAGEKFLDFGLLQALLRAPALPPEDFWFAGHHVVYYYGGHLLAATLATLTDTAGRYAYNLALAGVYATEVTAAFGLARNLAADRGYPARAAGALAAVCFGLASNLLTPVRLLAGLLPDPWTAALADALGRTVAEASVTPETFTYWTASRAMHDADTVYITEFPFFSYLNGDLHAHMVAVLVTFLVVGVCEAYWRADDVGHRRRLLCVLGACVGAVTLVNTWGLATATGLVALTVALAPASPRTLLPARLRTGFGARRGGLAALDGRGSLRSRLPEEGTRLALGVTVAVGVALLGLLLVAPFVDNVLLSGVSGRSPALLPNRSPLGGFLVVHGAFLLVLGSYLAGRTALTPRRVGALSALAVGLLVAGWRLDLVGLALAGPLVLAGWYLLRTRSDRVGFETVLVVAGAGLVVLVEFAYLQDSAAAGRLNTVFKAYFSAWAFWSVAAGVALASLLTRARTWLPVSRDDRRVVGAACVALVVATLVLPYAGLALTDQFTGTSDPTLDAIEYAHTDHPEQAAAIEWLANESGTPTIVERPGRTAYAWRNPASSLTGVPTVVGWVHESIYRGGEAYATRANDVDAIYTTTETTSRHLLLEKYDVEYVWVSALERERYGNVTARFADDPALSVAYENDGVTVYAVAENAST</sequence>
<feature type="transmembrane region" description="Helical" evidence="1">
    <location>
        <begin position="289"/>
        <end position="310"/>
    </location>
</feature>
<dbReference type="Proteomes" id="UP000628840">
    <property type="component" value="Unassembled WGS sequence"/>
</dbReference>
<dbReference type="EMBL" id="BMPF01000003">
    <property type="protein sequence ID" value="GGL39175.1"/>
    <property type="molecule type" value="Genomic_DNA"/>
</dbReference>
<feature type="transmembrane region" description="Helical" evidence="1">
    <location>
        <begin position="466"/>
        <end position="483"/>
    </location>
</feature>
<feature type="transmembrane region" description="Helical" evidence="1">
    <location>
        <begin position="489"/>
        <end position="506"/>
    </location>
</feature>
<feature type="transmembrane region" description="Helical" evidence="1">
    <location>
        <begin position="555"/>
        <end position="574"/>
    </location>
</feature>
<dbReference type="Pfam" id="PF10060">
    <property type="entry name" value="DUF2298"/>
    <property type="match status" value="1"/>
</dbReference>
<proteinExistence type="predicted"/>
<comment type="caution">
    <text evidence="2">The sequence shown here is derived from an EMBL/GenBank/DDBJ whole genome shotgun (WGS) entry which is preliminary data.</text>
</comment>
<name>A0A830FBV6_9EURY</name>
<dbReference type="AlphaFoldDB" id="A0A830FBV6"/>
<protein>
    <recommendedName>
        <fullName evidence="4">Chlor_Arch_YYY domain-containing protein</fullName>
    </recommendedName>
</protein>
<evidence type="ECO:0000313" key="2">
    <source>
        <dbReference type="EMBL" id="GGL39175.1"/>
    </source>
</evidence>
<feature type="transmembrane region" description="Helical" evidence="1">
    <location>
        <begin position="36"/>
        <end position="54"/>
    </location>
</feature>
<feature type="transmembrane region" description="Helical" evidence="1">
    <location>
        <begin position="397"/>
        <end position="419"/>
    </location>
</feature>